<dbReference type="SUPFAM" id="SSF55729">
    <property type="entry name" value="Acyl-CoA N-acyltransferases (Nat)"/>
    <property type="match status" value="1"/>
</dbReference>
<keyword evidence="2" id="KW-0012">Acyltransferase</keyword>
<reference evidence="2 3" key="1">
    <citation type="submission" date="2016-10" db="EMBL/GenBank/DDBJ databases">
        <authorList>
            <person name="de Groot N.N."/>
        </authorList>
    </citation>
    <scope>NUCLEOTIDE SEQUENCE [LARGE SCALE GENOMIC DNA]</scope>
    <source>
        <strain evidence="2 3">DSM 18438</strain>
    </source>
</reference>
<organism evidence="2 3">
    <name type="scientific">Marinospirillum celere</name>
    <dbReference type="NCBI Taxonomy" id="1122252"/>
    <lineage>
        <taxon>Bacteria</taxon>
        <taxon>Pseudomonadati</taxon>
        <taxon>Pseudomonadota</taxon>
        <taxon>Gammaproteobacteria</taxon>
        <taxon>Oceanospirillales</taxon>
        <taxon>Oceanospirillaceae</taxon>
        <taxon>Marinospirillum</taxon>
    </lineage>
</organism>
<keyword evidence="2" id="KW-0808">Transferase</keyword>
<dbReference type="PANTHER" id="PTHR13355:SF11">
    <property type="entry name" value="GLUCOSAMINE 6-PHOSPHATE N-ACETYLTRANSFERASE"/>
    <property type="match status" value="1"/>
</dbReference>
<evidence type="ECO:0000313" key="3">
    <source>
        <dbReference type="Proteomes" id="UP000199058"/>
    </source>
</evidence>
<dbReference type="InterPro" id="IPR057691">
    <property type="entry name" value="DUF7931"/>
</dbReference>
<dbReference type="PANTHER" id="PTHR13355">
    <property type="entry name" value="GLUCOSAMINE 6-PHOSPHATE N-ACETYLTRANSFERASE"/>
    <property type="match status" value="1"/>
</dbReference>
<dbReference type="GO" id="GO:0004343">
    <property type="term" value="F:glucosamine 6-phosphate N-acetyltransferase activity"/>
    <property type="evidence" value="ECO:0007669"/>
    <property type="project" value="TreeGrafter"/>
</dbReference>
<dbReference type="Pfam" id="PF25559">
    <property type="entry name" value="DUF7931"/>
    <property type="match status" value="1"/>
</dbReference>
<dbReference type="EMBL" id="FOLH01000002">
    <property type="protein sequence ID" value="SFC04910.1"/>
    <property type="molecule type" value="Genomic_DNA"/>
</dbReference>
<proteinExistence type="predicted"/>
<keyword evidence="3" id="KW-1185">Reference proteome</keyword>
<dbReference type="AlphaFoldDB" id="A0A1I1G6S8"/>
<dbReference type="InterPro" id="IPR016181">
    <property type="entry name" value="Acyl_CoA_acyltransferase"/>
</dbReference>
<dbReference type="InterPro" id="IPR039143">
    <property type="entry name" value="GNPNAT1-like"/>
</dbReference>
<accession>A0A1I1G6S8</accession>
<feature type="domain" description="N-acetyltransferase" evidence="1">
    <location>
        <begin position="15"/>
        <end position="152"/>
    </location>
</feature>
<dbReference type="Pfam" id="PF13673">
    <property type="entry name" value="Acetyltransf_10"/>
    <property type="match status" value="1"/>
</dbReference>
<protein>
    <submittedName>
        <fullName evidence="2">Predicted N-acyltransferase, GNAT family</fullName>
    </submittedName>
</protein>
<dbReference type="PROSITE" id="PS51186">
    <property type="entry name" value="GNAT"/>
    <property type="match status" value="1"/>
</dbReference>
<dbReference type="Proteomes" id="UP000199058">
    <property type="component" value="Unassembled WGS sequence"/>
</dbReference>
<dbReference type="STRING" id="1122252.SAMN05660443_1317"/>
<dbReference type="RefSeq" id="WP_091960928.1">
    <property type="nucleotide sequence ID" value="NZ_FOLH01000002.1"/>
</dbReference>
<evidence type="ECO:0000313" key="2">
    <source>
        <dbReference type="EMBL" id="SFC04910.1"/>
    </source>
</evidence>
<gene>
    <name evidence="2" type="ORF">SAMN05660443_1317</name>
</gene>
<dbReference type="CDD" id="cd04301">
    <property type="entry name" value="NAT_SF"/>
    <property type="match status" value="1"/>
</dbReference>
<dbReference type="OrthoDB" id="9796171at2"/>
<dbReference type="InterPro" id="IPR000182">
    <property type="entry name" value="GNAT_dom"/>
</dbReference>
<dbReference type="Gene3D" id="3.40.630.30">
    <property type="match status" value="1"/>
</dbReference>
<sequence length="329" mass="38025">MTSNSAEQNKTSLRLTAKQGSWKQIGDACHQVRYKVFVEEQQIAEEDEWDEQDEVSEHFLLLINDRPVATARLTPGNKIGRFAVLKQLRGKNLGVKLMQRMLEHAKRQGIKKLALNAQTSVVDFYQKQGFSISGEEYLEVGIPHRPMQMSLGADLHEDTQLSQEDFLEALAQKNQVRIQGRQQVNSLIKCLLQQARRSVCLEAPAYVSHWFSDASLSPLLSLAKRHQHSRVQFIFTDTLQFSRQSSNLLKLHQRAPTHIEIRKAATAYRPNKEAKLLIDDQHLLVWPNFQETRTELYTQEHREAYRQAQAFKLHWEKAETVKYLQGQSL</sequence>
<name>A0A1I1G6S8_9GAMM</name>
<evidence type="ECO:0000259" key="1">
    <source>
        <dbReference type="PROSITE" id="PS51186"/>
    </source>
</evidence>